<organism evidence="6 7">
    <name type="scientific">Jiangella alkaliphila</name>
    <dbReference type="NCBI Taxonomy" id="419479"/>
    <lineage>
        <taxon>Bacteria</taxon>
        <taxon>Bacillati</taxon>
        <taxon>Actinomycetota</taxon>
        <taxon>Actinomycetes</taxon>
        <taxon>Jiangellales</taxon>
        <taxon>Jiangellaceae</taxon>
        <taxon>Jiangella</taxon>
    </lineage>
</organism>
<dbReference type="SUPFAM" id="SSF52172">
    <property type="entry name" value="CheY-like"/>
    <property type="match status" value="1"/>
</dbReference>
<dbReference type="STRING" id="419479.SAMN04488563_5300"/>
<accession>A0A1H2L6S0</accession>
<keyword evidence="7" id="KW-1185">Reference proteome</keyword>
<dbReference type="PROSITE" id="PS50921">
    <property type="entry name" value="ANTAR"/>
    <property type="match status" value="1"/>
</dbReference>
<sequence>MAVDATDLRTLLPSDTVVLARFAGDLHDQRDVEKAAELILAFAVRSIPCDYAGLMLDGRRAVDRVWVSAPWLRRADQLQVDHDDGPYRSRLDGQGGVRVLDTALDGRWPRWSPQLAELGVRSVLCLRVSDGRVAIGTIILYALEPGRFDAREAAMAHMVSRHAAIAIDTAQHEDKLRRAAELRGFIGQAQGILMARFGLDSVQAFAILRRASRECDISVGEAARLLASTGELPANVAEIGA</sequence>
<evidence type="ECO:0000313" key="6">
    <source>
        <dbReference type="EMBL" id="SDU76740.1"/>
    </source>
</evidence>
<dbReference type="InterPro" id="IPR012074">
    <property type="entry name" value="GAF_ANTAR"/>
</dbReference>
<keyword evidence="1" id="KW-0808">Transferase</keyword>
<evidence type="ECO:0000256" key="1">
    <source>
        <dbReference type="ARBA" id="ARBA00022679"/>
    </source>
</evidence>
<dbReference type="SMART" id="SM00065">
    <property type="entry name" value="GAF"/>
    <property type="match status" value="1"/>
</dbReference>
<dbReference type="Pfam" id="PF03861">
    <property type="entry name" value="ANTAR"/>
    <property type="match status" value="1"/>
</dbReference>
<dbReference type="SUPFAM" id="SSF55781">
    <property type="entry name" value="GAF domain-like"/>
    <property type="match status" value="1"/>
</dbReference>
<protein>
    <submittedName>
        <fullName evidence="6">GAF domain-containing protein</fullName>
    </submittedName>
</protein>
<keyword evidence="3" id="KW-0805">Transcription regulation</keyword>
<dbReference type="AlphaFoldDB" id="A0A1H2L6S0"/>
<reference evidence="7" key="1">
    <citation type="submission" date="2016-10" db="EMBL/GenBank/DDBJ databases">
        <authorList>
            <person name="Varghese N."/>
            <person name="Submissions S."/>
        </authorList>
    </citation>
    <scope>NUCLEOTIDE SEQUENCE [LARGE SCALE GENOMIC DNA]</scope>
    <source>
        <strain evidence="7">DSM 45079</strain>
    </source>
</reference>
<name>A0A1H2L6S0_9ACTN</name>
<dbReference type="EMBL" id="LT629791">
    <property type="protein sequence ID" value="SDU76740.1"/>
    <property type="molecule type" value="Genomic_DNA"/>
</dbReference>
<feature type="domain" description="ANTAR" evidence="5">
    <location>
        <begin position="166"/>
        <end position="227"/>
    </location>
</feature>
<proteinExistence type="predicted"/>
<dbReference type="PIRSF" id="PIRSF036625">
    <property type="entry name" value="GAF_ANTAR"/>
    <property type="match status" value="1"/>
</dbReference>
<gene>
    <name evidence="6" type="ORF">SAMN04488563_5300</name>
</gene>
<dbReference type="InterPro" id="IPR029016">
    <property type="entry name" value="GAF-like_dom_sf"/>
</dbReference>
<evidence type="ECO:0000256" key="4">
    <source>
        <dbReference type="ARBA" id="ARBA00023163"/>
    </source>
</evidence>
<dbReference type="InterPro" id="IPR003018">
    <property type="entry name" value="GAF"/>
</dbReference>
<keyword evidence="4" id="KW-0804">Transcription</keyword>
<dbReference type="Gene3D" id="1.10.10.10">
    <property type="entry name" value="Winged helix-like DNA-binding domain superfamily/Winged helix DNA-binding domain"/>
    <property type="match status" value="1"/>
</dbReference>
<dbReference type="SMART" id="SM01012">
    <property type="entry name" value="ANTAR"/>
    <property type="match status" value="1"/>
</dbReference>
<keyword evidence="2" id="KW-0418">Kinase</keyword>
<dbReference type="InterPro" id="IPR036388">
    <property type="entry name" value="WH-like_DNA-bd_sf"/>
</dbReference>
<evidence type="ECO:0000256" key="2">
    <source>
        <dbReference type="ARBA" id="ARBA00022777"/>
    </source>
</evidence>
<dbReference type="InterPro" id="IPR005561">
    <property type="entry name" value="ANTAR"/>
</dbReference>
<dbReference type="GO" id="GO:0003723">
    <property type="term" value="F:RNA binding"/>
    <property type="evidence" value="ECO:0007669"/>
    <property type="project" value="InterPro"/>
</dbReference>
<dbReference type="Proteomes" id="UP000182977">
    <property type="component" value="Chromosome I"/>
</dbReference>
<evidence type="ECO:0000313" key="7">
    <source>
        <dbReference type="Proteomes" id="UP000182977"/>
    </source>
</evidence>
<dbReference type="GO" id="GO:0016301">
    <property type="term" value="F:kinase activity"/>
    <property type="evidence" value="ECO:0007669"/>
    <property type="project" value="UniProtKB-KW"/>
</dbReference>
<evidence type="ECO:0000256" key="3">
    <source>
        <dbReference type="ARBA" id="ARBA00023015"/>
    </source>
</evidence>
<dbReference type="Pfam" id="PF01590">
    <property type="entry name" value="GAF"/>
    <property type="match status" value="1"/>
</dbReference>
<dbReference type="Gene3D" id="3.30.450.40">
    <property type="match status" value="1"/>
</dbReference>
<dbReference type="InterPro" id="IPR011006">
    <property type="entry name" value="CheY-like_superfamily"/>
</dbReference>
<evidence type="ECO:0000259" key="5">
    <source>
        <dbReference type="PROSITE" id="PS50921"/>
    </source>
</evidence>